<dbReference type="EMBL" id="BFBR01000001">
    <property type="protein sequence ID" value="GBF56640.1"/>
    <property type="molecule type" value="Genomic_DNA"/>
</dbReference>
<dbReference type="Proteomes" id="UP000245086">
    <property type="component" value="Unassembled WGS sequence"/>
</dbReference>
<organism evidence="1 2">
    <name type="scientific">Candidatus Phycosocius bacilliformis</name>
    <dbReference type="NCBI Taxonomy" id="1445552"/>
    <lineage>
        <taxon>Bacteria</taxon>
        <taxon>Pseudomonadati</taxon>
        <taxon>Pseudomonadota</taxon>
        <taxon>Alphaproteobacteria</taxon>
        <taxon>Caulobacterales</taxon>
        <taxon>Caulobacterales incertae sedis</taxon>
        <taxon>Candidatus Phycosocius</taxon>
    </lineage>
</organism>
<proteinExistence type="predicted"/>
<reference evidence="1 2" key="1">
    <citation type="journal article" date="2018" name="Genome Announc.">
        <title>Draft Genome Sequence of "Candidatus Phycosocius bacilliformis," an Alphaproteobacterial Ectosymbiont of the Hydrocarbon-Producing Green Alga Botryococcus braunii.</title>
        <authorList>
            <person name="Tanabe Y."/>
            <person name="Yamaguchi H."/>
            <person name="Watanabe M.M."/>
        </authorList>
    </citation>
    <scope>NUCLEOTIDE SEQUENCE [LARGE SCALE GENOMIC DNA]</scope>
    <source>
        <strain evidence="1 2">BOTRYCO-2</strain>
    </source>
</reference>
<dbReference type="OrthoDB" id="512901at2"/>
<accession>A0A2P2E6G3</accession>
<evidence type="ECO:0000313" key="1">
    <source>
        <dbReference type="EMBL" id="GBF56640.1"/>
    </source>
</evidence>
<evidence type="ECO:0008006" key="3">
    <source>
        <dbReference type="Google" id="ProtNLM"/>
    </source>
</evidence>
<name>A0A2P2E6G3_9PROT</name>
<comment type="caution">
    <text evidence="1">The sequence shown here is derived from an EMBL/GenBank/DDBJ whole genome shotgun (WGS) entry which is preliminary data.</text>
</comment>
<evidence type="ECO:0000313" key="2">
    <source>
        <dbReference type="Proteomes" id="UP000245086"/>
    </source>
</evidence>
<gene>
    <name evidence="1" type="ORF">PbB2_00297</name>
</gene>
<protein>
    <recommendedName>
        <fullName evidence="3">VOC domain-containing protein</fullName>
    </recommendedName>
</protein>
<dbReference type="AlphaFoldDB" id="A0A2P2E6G3"/>
<keyword evidence="2" id="KW-1185">Reference proteome</keyword>
<sequence length="154" mass="16919">MILHASISAHAPEHVARVLSELWDGEALPFAPVPGAWIAMAGDSIGSGIEVYPKACALVPGPGEAMFETRMLDVPPSHGPTHLAIRCHRNQAEIEGLAKREGWRAVRCSRGGLFDVIEFWIENQTMIEILTDEMQRDYQATSSIEAWRQAIGTT</sequence>